<dbReference type="AlphaFoldDB" id="A0A7W8GF38"/>
<organism evidence="1 2">
    <name type="scientific">Deinococcus budaensis</name>
    <dbReference type="NCBI Taxonomy" id="1665626"/>
    <lineage>
        <taxon>Bacteria</taxon>
        <taxon>Thermotogati</taxon>
        <taxon>Deinococcota</taxon>
        <taxon>Deinococci</taxon>
        <taxon>Deinococcales</taxon>
        <taxon>Deinococcaceae</taxon>
        <taxon>Deinococcus</taxon>
    </lineage>
</organism>
<comment type="caution">
    <text evidence="1">The sequence shown here is derived from an EMBL/GenBank/DDBJ whole genome shotgun (WGS) entry which is preliminary data.</text>
</comment>
<keyword evidence="2" id="KW-1185">Reference proteome</keyword>
<dbReference type="EMBL" id="JACHFN010000006">
    <property type="protein sequence ID" value="MBB5234482.1"/>
    <property type="molecule type" value="Genomic_DNA"/>
</dbReference>
<reference evidence="1 2" key="1">
    <citation type="submission" date="2020-08" db="EMBL/GenBank/DDBJ databases">
        <title>Genomic Encyclopedia of Type Strains, Phase IV (KMG-IV): sequencing the most valuable type-strain genomes for metagenomic binning, comparative biology and taxonomic classification.</title>
        <authorList>
            <person name="Goeker M."/>
        </authorList>
    </citation>
    <scope>NUCLEOTIDE SEQUENCE [LARGE SCALE GENOMIC DNA]</scope>
    <source>
        <strain evidence="1 2">DSM 101791</strain>
    </source>
</reference>
<dbReference type="RefSeq" id="WP_184028351.1">
    <property type="nucleotide sequence ID" value="NZ_JACHFN010000006.1"/>
</dbReference>
<evidence type="ECO:0000313" key="2">
    <source>
        <dbReference type="Proteomes" id="UP000525389"/>
    </source>
</evidence>
<accession>A0A7W8GF38</accession>
<protein>
    <submittedName>
        <fullName evidence="1">Uncharacterized protein</fullName>
    </submittedName>
</protein>
<proteinExistence type="predicted"/>
<gene>
    <name evidence="1" type="ORF">HNQ09_001920</name>
</gene>
<name>A0A7W8GF38_9DEIO</name>
<dbReference type="Proteomes" id="UP000525389">
    <property type="component" value="Unassembled WGS sequence"/>
</dbReference>
<evidence type="ECO:0000313" key="1">
    <source>
        <dbReference type="EMBL" id="MBB5234482.1"/>
    </source>
</evidence>
<sequence>MSLVRIHFRQAGLLAGETKPWLGDDLRDYDAPFDLESPPVGGARAADSRIVAHTGDNLPTVYAYTATGHLHATSPEALQTLYFKVKRQLRHADEIWRGDRYLKIAGATLGGREPLRGQCVVPAPIVCRVVDLRWYDKLRRPLE</sequence>